<dbReference type="EMBL" id="MU150263">
    <property type="protein sequence ID" value="KAF9463387.1"/>
    <property type="molecule type" value="Genomic_DNA"/>
</dbReference>
<dbReference type="InterPro" id="IPR059179">
    <property type="entry name" value="MLKL-like_MCAfunc"/>
</dbReference>
<gene>
    <name evidence="2" type="ORF">BDZ94DRAFT_1259231</name>
</gene>
<proteinExistence type="predicted"/>
<comment type="caution">
    <text evidence="2">The sequence shown here is derived from an EMBL/GenBank/DDBJ whole genome shotgun (WGS) entry which is preliminary data.</text>
</comment>
<dbReference type="CDD" id="cd21037">
    <property type="entry name" value="MLKL_NTD"/>
    <property type="match status" value="1"/>
</dbReference>
<evidence type="ECO:0000256" key="1">
    <source>
        <dbReference type="SAM" id="MobiDB-lite"/>
    </source>
</evidence>
<evidence type="ECO:0000313" key="3">
    <source>
        <dbReference type="Proteomes" id="UP000807353"/>
    </source>
</evidence>
<sequence>MQCKARKYSPMSHKFRPASTTPEKGKALYGLTLDVSLLVLTTLRNVARVTPVPYLMEAADLALGILSAVQSMKDCREGFKSLASDSCGLVYAIVGAHSEAVVEPKDMDIHVNELLETLRSIHTFSQKELRRNVLARLVRNSSDSTKILEYRQALRQSLDVFGLQSTVSIRENIAKIIKNQDEIVRQLERQSTQSSDLTQLLTETLGNAYTEKRSFTSSPIDSSPPSFTSYSKNPSRINVLSGPPYPQISSGVPKYFVTGNLVWEDKSHHVENLNSNNTVTTITLGSNNDSSTKFHG</sequence>
<dbReference type="AlphaFoldDB" id="A0A9P6CEZ3"/>
<name>A0A9P6CEZ3_9AGAR</name>
<keyword evidence="3" id="KW-1185">Reference proteome</keyword>
<dbReference type="GO" id="GO:0007166">
    <property type="term" value="P:cell surface receptor signaling pathway"/>
    <property type="evidence" value="ECO:0007669"/>
    <property type="project" value="InterPro"/>
</dbReference>
<dbReference type="Proteomes" id="UP000807353">
    <property type="component" value="Unassembled WGS sequence"/>
</dbReference>
<reference evidence="2" key="1">
    <citation type="submission" date="2020-11" db="EMBL/GenBank/DDBJ databases">
        <authorList>
            <consortium name="DOE Joint Genome Institute"/>
            <person name="Ahrendt S."/>
            <person name="Riley R."/>
            <person name="Andreopoulos W."/>
            <person name="Labutti K."/>
            <person name="Pangilinan J."/>
            <person name="Ruiz-Duenas F.J."/>
            <person name="Barrasa J.M."/>
            <person name="Sanchez-Garcia M."/>
            <person name="Camarero S."/>
            <person name="Miyauchi S."/>
            <person name="Serrano A."/>
            <person name="Linde D."/>
            <person name="Babiker R."/>
            <person name="Drula E."/>
            <person name="Ayuso-Fernandez I."/>
            <person name="Pacheco R."/>
            <person name="Padilla G."/>
            <person name="Ferreira P."/>
            <person name="Barriuso J."/>
            <person name="Kellner H."/>
            <person name="Castanera R."/>
            <person name="Alfaro M."/>
            <person name="Ramirez L."/>
            <person name="Pisabarro A.G."/>
            <person name="Kuo A."/>
            <person name="Tritt A."/>
            <person name="Lipzen A."/>
            <person name="He G."/>
            <person name="Yan M."/>
            <person name="Ng V."/>
            <person name="Cullen D."/>
            <person name="Martin F."/>
            <person name="Rosso M.-N."/>
            <person name="Henrissat B."/>
            <person name="Hibbett D."/>
            <person name="Martinez A.T."/>
            <person name="Grigoriev I.V."/>
        </authorList>
    </citation>
    <scope>NUCLEOTIDE SEQUENCE</scope>
    <source>
        <strain evidence="2">CBS 247.69</strain>
    </source>
</reference>
<dbReference type="Gene3D" id="1.20.930.20">
    <property type="entry name" value="Adaptor protein Cbl, N-terminal domain"/>
    <property type="match status" value="1"/>
</dbReference>
<organism evidence="2 3">
    <name type="scientific">Collybia nuda</name>
    <dbReference type="NCBI Taxonomy" id="64659"/>
    <lineage>
        <taxon>Eukaryota</taxon>
        <taxon>Fungi</taxon>
        <taxon>Dikarya</taxon>
        <taxon>Basidiomycota</taxon>
        <taxon>Agaricomycotina</taxon>
        <taxon>Agaricomycetes</taxon>
        <taxon>Agaricomycetidae</taxon>
        <taxon>Agaricales</taxon>
        <taxon>Tricholomatineae</taxon>
        <taxon>Clitocybaceae</taxon>
        <taxon>Collybia</taxon>
    </lineage>
</organism>
<dbReference type="InterPro" id="IPR036537">
    <property type="entry name" value="Adaptor_Cbl_N_dom_sf"/>
</dbReference>
<accession>A0A9P6CEZ3</accession>
<dbReference type="OrthoDB" id="192148at2759"/>
<protein>
    <submittedName>
        <fullName evidence="2">Uncharacterized protein</fullName>
    </submittedName>
</protein>
<evidence type="ECO:0000313" key="2">
    <source>
        <dbReference type="EMBL" id="KAF9463387.1"/>
    </source>
</evidence>
<feature type="region of interest" description="Disordered" evidence="1">
    <location>
        <begin position="1"/>
        <end position="22"/>
    </location>
</feature>